<accession>A0A6J4R5T2</accession>
<dbReference type="GO" id="GO:0009231">
    <property type="term" value="P:riboflavin biosynthetic process"/>
    <property type="evidence" value="ECO:0007669"/>
    <property type="project" value="InterPro"/>
</dbReference>
<dbReference type="EMBL" id="CADCVE010000055">
    <property type="protein sequence ID" value="CAA9456512.1"/>
    <property type="molecule type" value="Genomic_DNA"/>
</dbReference>
<dbReference type="InterPro" id="IPR024072">
    <property type="entry name" value="DHFR-like_dom_sf"/>
</dbReference>
<evidence type="ECO:0000313" key="2">
    <source>
        <dbReference type="EMBL" id="CAA9456512.1"/>
    </source>
</evidence>
<dbReference type="GO" id="GO:0008703">
    <property type="term" value="F:5-amino-6-(5-phosphoribosylamino)uracil reductase activity"/>
    <property type="evidence" value="ECO:0007669"/>
    <property type="project" value="InterPro"/>
</dbReference>
<dbReference type="SUPFAM" id="SSF53597">
    <property type="entry name" value="Dihydrofolate reductase-like"/>
    <property type="match status" value="1"/>
</dbReference>
<evidence type="ECO:0000259" key="1">
    <source>
        <dbReference type="Pfam" id="PF01872"/>
    </source>
</evidence>
<dbReference type="PANTHER" id="PTHR38011">
    <property type="entry name" value="DIHYDROFOLATE REDUCTASE FAMILY PROTEIN (AFU_ORTHOLOGUE AFUA_8G06820)"/>
    <property type="match status" value="1"/>
</dbReference>
<reference evidence="2" key="1">
    <citation type="submission" date="2020-02" db="EMBL/GenBank/DDBJ databases">
        <authorList>
            <person name="Meier V. D."/>
        </authorList>
    </citation>
    <scope>NUCLEOTIDE SEQUENCE</scope>
    <source>
        <strain evidence="2">AVDCRST_MAG28</strain>
    </source>
</reference>
<dbReference type="Gene3D" id="3.40.430.10">
    <property type="entry name" value="Dihydrofolate Reductase, subunit A"/>
    <property type="match status" value="1"/>
</dbReference>
<organism evidence="2">
    <name type="scientific">uncultured Rubrobacteraceae bacterium</name>
    <dbReference type="NCBI Taxonomy" id="349277"/>
    <lineage>
        <taxon>Bacteria</taxon>
        <taxon>Bacillati</taxon>
        <taxon>Actinomycetota</taxon>
        <taxon>Rubrobacteria</taxon>
        <taxon>Rubrobacterales</taxon>
        <taxon>Rubrobacteraceae</taxon>
        <taxon>environmental samples</taxon>
    </lineage>
</organism>
<proteinExistence type="predicted"/>
<dbReference type="InterPro" id="IPR002734">
    <property type="entry name" value="RibDG_C"/>
</dbReference>
<dbReference type="InterPro" id="IPR050765">
    <property type="entry name" value="Riboflavin_Biosynth_HTPR"/>
</dbReference>
<protein>
    <submittedName>
        <fullName evidence="2">Secreted protein</fullName>
    </submittedName>
</protein>
<dbReference type="PANTHER" id="PTHR38011:SF11">
    <property type="entry name" value="2,5-DIAMINO-6-RIBOSYLAMINO-4(3H)-PYRIMIDINONE 5'-PHOSPHATE REDUCTASE"/>
    <property type="match status" value="1"/>
</dbReference>
<dbReference type="AlphaFoldDB" id="A0A6J4R5T2"/>
<feature type="domain" description="Bacterial bifunctional deaminase-reductase C-terminal" evidence="1">
    <location>
        <begin position="4"/>
        <end position="178"/>
    </location>
</feature>
<dbReference type="Pfam" id="PF01872">
    <property type="entry name" value="RibD_C"/>
    <property type="match status" value="1"/>
</dbReference>
<sequence length="192" mass="20625">MGRLIINNAITVNGAFEAPAPEPDGWLVLDPDSLQASLEMWQAADAMVLGRKTYEGLAAVWPQMTNLPGLEAYAEQMNSMPKYVASRTLSGPLEWNATLLEGNLADSVSSLKDEHHGNLVVSGAGELARDLMTHGLVDEVWFTVSPYLWATGPRIFDDVGAVRLELVATTTFPSGVVLLCYRPAPADTPATG</sequence>
<gene>
    <name evidence="2" type="ORF">AVDCRST_MAG28-2445</name>
</gene>
<name>A0A6J4R5T2_9ACTN</name>